<comment type="caution">
    <text evidence="2">The sequence shown here is derived from an EMBL/GenBank/DDBJ whole genome shotgun (WGS) entry which is preliminary data.</text>
</comment>
<sequence length="152" mass="17547">MDVKTVFLNGPLKEEVYVAQPEGFVDPDHPEKVYLLRESYNMDNSKLPRPVTISYKLPDVQRLYYSIHGEKLVKLELSKKTKLCTAMSQQRQRSGYQQKDRKPSQNDKTEHGMEKTVQNQGQSPKMSKSESILMNQQSNRSRKQKNTLGAQS</sequence>
<feature type="compositionally biased region" description="Polar residues" evidence="1">
    <location>
        <begin position="86"/>
        <end position="97"/>
    </location>
</feature>
<feature type="region of interest" description="Disordered" evidence="1">
    <location>
        <begin position="85"/>
        <end position="152"/>
    </location>
</feature>
<accession>A0ABQ5J114</accession>
<feature type="compositionally biased region" description="Basic and acidic residues" evidence="1">
    <location>
        <begin position="98"/>
        <end position="114"/>
    </location>
</feature>
<organism evidence="2 3">
    <name type="scientific">Tanacetum coccineum</name>
    <dbReference type="NCBI Taxonomy" id="301880"/>
    <lineage>
        <taxon>Eukaryota</taxon>
        <taxon>Viridiplantae</taxon>
        <taxon>Streptophyta</taxon>
        <taxon>Embryophyta</taxon>
        <taxon>Tracheophyta</taxon>
        <taxon>Spermatophyta</taxon>
        <taxon>Magnoliopsida</taxon>
        <taxon>eudicotyledons</taxon>
        <taxon>Gunneridae</taxon>
        <taxon>Pentapetalae</taxon>
        <taxon>asterids</taxon>
        <taxon>campanulids</taxon>
        <taxon>Asterales</taxon>
        <taxon>Asteraceae</taxon>
        <taxon>Asteroideae</taxon>
        <taxon>Anthemideae</taxon>
        <taxon>Anthemidinae</taxon>
        <taxon>Tanacetum</taxon>
    </lineage>
</organism>
<reference evidence="2" key="1">
    <citation type="journal article" date="2022" name="Int. J. Mol. Sci.">
        <title>Draft Genome of Tanacetum Coccineum: Genomic Comparison of Closely Related Tanacetum-Family Plants.</title>
        <authorList>
            <person name="Yamashiro T."/>
            <person name="Shiraishi A."/>
            <person name="Nakayama K."/>
            <person name="Satake H."/>
        </authorList>
    </citation>
    <scope>NUCLEOTIDE SEQUENCE</scope>
</reference>
<dbReference type="EMBL" id="BQNB010021418">
    <property type="protein sequence ID" value="GJU06191.1"/>
    <property type="molecule type" value="Genomic_DNA"/>
</dbReference>
<evidence type="ECO:0000313" key="2">
    <source>
        <dbReference type="EMBL" id="GJU06191.1"/>
    </source>
</evidence>
<name>A0ABQ5J114_9ASTR</name>
<gene>
    <name evidence="2" type="ORF">Tco_1122621</name>
</gene>
<reference evidence="2" key="2">
    <citation type="submission" date="2022-01" db="EMBL/GenBank/DDBJ databases">
        <authorList>
            <person name="Yamashiro T."/>
            <person name="Shiraishi A."/>
            <person name="Satake H."/>
            <person name="Nakayama K."/>
        </authorList>
    </citation>
    <scope>NUCLEOTIDE SEQUENCE</scope>
</reference>
<protein>
    <submittedName>
        <fullName evidence="2">Gag-pol polyprotein</fullName>
    </submittedName>
</protein>
<feature type="compositionally biased region" description="Polar residues" evidence="1">
    <location>
        <begin position="116"/>
        <end position="139"/>
    </location>
</feature>
<evidence type="ECO:0000256" key="1">
    <source>
        <dbReference type="SAM" id="MobiDB-lite"/>
    </source>
</evidence>
<evidence type="ECO:0000313" key="3">
    <source>
        <dbReference type="Proteomes" id="UP001151760"/>
    </source>
</evidence>
<proteinExistence type="predicted"/>
<keyword evidence="3" id="KW-1185">Reference proteome</keyword>
<dbReference type="Proteomes" id="UP001151760">
    <property type="component" value="Unassembled WGS sequence"/>
</dbReference>